<dbReference type="EMBL" id="JAVDQF010000001">
    <property type="protein sequence ID" value="MDR6268880.1"/>
    <property type="molecule type" value="Genomic_DNA"/>
</dbReference>
<organism evidence="1 2">
    <name type="scientific">Arthrobacter russicus</name>
    <dbReference type="NCBI Taxonomy" id="172040"/>
    <lineage>
        <taxon>Bacteria</taxon>
        <taxon>Bacillati</taxon>
        <taxon>Actinomycetota</taxon>
        <taxon>Actinomycetes</taxon>
        <taxon>Micrococcales</taxon>
        <taxon>Micrococcaceae</taxon>
        <taxon>Arthrobacter</taxon>
    </lineage>
</organism>
<accession>A0ABU1J8X4</accession>
<sequence length="59" mass="6845">MTSEQIKAAFEYGEVDGYTGEKPATYQDETLRHAYQRGYTKSRAEKALHDDQAWLCRTK</sequence>
<dbReference type="Proteomes" id="UP001185069">
    <property type="component" value="Unassembled WGS sequence"/>
</dbReference>
<reference evidence="1 2" key="1">
    <citation type="submission" date="2023-07" db="EMBL/GenBank/DDBJ databases">
        <title>Sequencing the genomes of 1000 actinobacteria strains.</title>
        <authorList>
            <person name="Klenk H.-P."/>
        </authorList>
    </citation>
    <scope>NUCLEOTIDE SEQUENCE [LARGE SCALE GENOMIC DNA]</scope>
    <source>
        <strain evidence="1 2">DSM 14555</strain>
    </source>
</reference>
<evidence type="ECO:0008006" key="3">
    <source>
        <dbReference type="Google" id="ProtNLM"/>
    </source>
</evidence>
<name>A0ABU1J8X4_9MICC</name>
<dbReference type="RefSeq" id="WP_309796793.1">
    <property type="nucleotide sequence ID" value="NZ_BAAAHY010000006.1"/>
</dbReference>
<proteinExistence type="predicted"/>
<keyword evidence="2" id="KW-1185">Reference proteome</keyword>
<gene>
    <name evidence="1" type="ORF">JOE69_001118</name>
</gene>
<evidence type="ECO:0000313" key="1">
    <source>
        <dbReference type="EMBL" id="MDR6268880.1"/>
    </source>
</evidence>
<protein>
    <recommendedName>
        <fullName evidence="3">Lsr2 protein</fullName>
    </recommendedName>
</protein>
<evidence type="ECO:0000313" key="2">
    <source>
        <dbReference type="Proteomes" id="UP001185069"/>
    </source>
</evidence>
<comment type="caution">
    <text evidence="1">The sequence shown here is derived from an EMBL/GenBank/DDBJ whole genome shotgun (WGS) entry which is preliminary data.</text>
</comment>